<feature type="compositionally biased region" description="Low complexity" evidence="11">
    <location>
        <begin position="14"/>
        <end position="33"/>
    </location>
</feature>
<feature type="transmembrane region" description="Helical" evidence="10">
    <location>
        <begin position="92"/>
        <end position="113"/>
    </location>
</feature>
<evidence type="ECO:0000256" key="11">
    <source>
        <dbReference type="SAM" id="MobiDB-lite"/>
    </source>
</evidence>
<gene>
    <name evidence="12" type="ORF">BM477_01190</name>
</gene>
<keyword evidence="6" id="KW-0813">Transport</keyword>
<evidence type="ECO:0000256" key="3">
    <source>
        <dbReference type="ARBA" id="ARBA00022692"/>
    </source>
</evidence>
<evidence type="ECO:0000256" key="9">
    <source>
        <dbReference type="ARBA" id="ARBA00049940"/>
    </source>
</evidence>
<comment type="similarity">
    <text evidence="7 10">Belongs to the fluoride channel Fluc/FEX (TC 1.A.43) family.</text>
</comment>
<reference evidence="13" key="1">
    <citation type="submission" date="2016-11" db="EMBL/GenBank/DDBJ databases">
        <title>Actinomyces gypaetusis sp. nov. isolated from Gypaetus barbatus in Qinghai Tibet Plateau China.</title>
        <authorList>
            <person name="Meng X."/>
        </authorList>
    </citation>
    <scope>NUCLEOTIDE SEQUENCE [LARGE SCALE GENOMIC DNA]</scope>
    <source>
        <strain evidence="13">DSM 15383</strain>
    </source>
</reference>
<evidence type="ECO:0000256" key="1">
    <source>
        <dbReference type="ARBA" id="ARBA00004651"/>
    </source>
</evidence>
<keyword evidence="6" id="KW-0406">Ion transport</keyword>
<sequence length="227" mass="24050">MSKPQDSSEPKASATAPSLGLTAPTTAATASHPTETRALPAPLNLKTPQKLAAVFLGGTLGTALRILISSAWELQLGEKALFFPDGATVHPWYLLTVNLIGSFLLGMIGGVEIRHQRNRRTTPGLRKVQARHLNWWKLFFGTGMCGAFTTYGSLIMLSVGIQSPHPTALLQTLAWTVTIMVAGLFFAVIGWRLGEGKTAGVEETSGETASKTAENNAASHAAQEGAN</sequence>
<keyword evidence="6" id="KW-0407">Ion channel</keyword>
<keyword evidence="3 10" id="KW-0812">Transmembrane</keyword>
<dbReference type="InterPro" id="IPR003691">
    <property type="entry name" value="FluC"/>
</dbReference>
<feature type="transmembrane region" description="Helical" evidence="10">
    <location>
        <begin position="134"/>
        <end position="161"/>
    </location>
</feature>
<dbReference type="STRING" id="156892.BM477_01190"/>
<evidence type="ECO:0000256" key="5">
    <source>
        <dbReference type="ARBA" id="ARBA00023136"/>
    </source>
</evidence>
<organism evidence="12 13">
    <name type="scientific">Boudabousia marimammalium</name>
    <dbReference type="NCBI Taxonomy" id="156892"/>
    <lineage>
        <taxon>Bacteria</taxon>
        <taxon>Bacillati</taxon>
        <taxon>Actinomycetota</taxon>
        <taxon>Actinomycetes</taxon>
        <taxon>Actinomycetales</taxon>
        <taxon>Actinomycetaceae</taxon>
        <taxon>Boudabousia</taxon>
    </lineage>
</organism>
<evidence type="ECO:0000313" key="12">
    <source>
        <dbReference type="EMBL" id="OKL50602.1"/>
    </source>
</evidence>
<proteinExistence type="inferred from homology"/>
<comment type="function">
    <text evidence="9">Fluoride-specific ion channel. Important for reducing fluoride concentration in the cell, thus reducing its toxicity.</text>
</comment>
<evidence type="ECO:0000256" key="2">
    <source>
        <dbReference type="ARBA" id="ARBA00022475"/>
    </source>
</evidence>
<evidence type="ECO:0000256" key="10">
    <source>
        <dbReference type="RuleBase" id="RU004340"/>
    </source>
</evidence>
<dbReference type="Proteomes" id="UP000186465">
    <property type="component" value="Unassembled WGS sequence"/>
</dbReference>
<dbReference type="Pfam" id="PF02537">
    <property type="entry name" value="CRCB"/>
    <property type="match status" value="1"/>
</dbReference>
<comment type="caution">
    <text evidence="12">The sequence shown here is derived from an EMBL/GenBank/DDBJ whole genome shotgun (WGS) entry which is preliminary data.</text>
</comment>
<evidence type="ECO:0000313" key="13">
    <source>
        <dbReference type="Proteomes" id="UP000186465"/>
    </source>
</evidence>
<feature type="compositionally biased region" description="Polar residues" evidence="11">
    <location>
        <begin position="206"/>
        <end position="218"/>
    </location>
</feature>
<feature type="region of interest" description="Disordered" evidence="11">
    <location>
        <begin position="200"/>
        <end position="227"/>
    </location>
</feature>
<dbReference type="OrthoDB" id="5148600at2"/>
<feature type="region of interest" description="Disordered" evidence="11">
    <location>
        <begin position="1"/>
        <end position="34"/>
    </location>
</feature>
<dbReference type="EMBL" id="MPDM01000001">
    <property type="protein sequence ID" value="OKL50602.1"/>
    <property type="molecule type" value="Genomic_DNA"/>
</dbReference>
<feature type="transmembrane region" description="Helical" evidence="10">
    <location>
        <begin position="173"/>
        <end position="191"/>
    </location>
</feature>
<dbReference type="GO" id="GO:0034220">
    <property type="term" value="P:monoatomic ion transmembrane transport"/>
    <property type="evidence" value="ECO:0007669"/>
    <property type="project" value="UniProtKB-KW"/>
</dbReference>
<keyword evidence="5 10" id="KW-0472">Membrane</keyword>
<keyword evidence="2 10" id="KW-1003">Cell membrane</keyword>
<evidence type="ECO:0000256" key="8">
    <source>
        <dbReference type="ARBA" id="ARBA00035585"/>
    </source>
</evidence>
<comment type="catalytic activity">
    <reaction evidence="8">
        <text>fluoride(in) = fluoride(out)</text>
        <dbReference type="Rhea" id="RHEA:76159"/>
        <dbReference type="ChEBI" id="CHEBI:17051"/>
    </reaction>
    <physiologicalReaction direction="left-to-right" evidence="8">
        <dbReference type="Rhea" id="RHEA:76160"/>
    </physiologicalReaction>
</comment>
<feature type="transmembrane region" description="Helical" evidence="10">
    <location>
        <begin position="51"/>
        <end position="72"/>
    </location>
</feature>
<protein>
    <recommendedName>
        <fullName evidence="10">Fluoride-specific ion channel</fullName>
    </recommendedName>
</protein>
<keyword evidence="13" id="KW-1185">Reference proteome</keyword>
<dbReference type="RefSeq" id="WP_075360839.1">
    <property type="nucleotide sequence ID" value="NZ_MPDM01000001.1"/>
</dbReference>
<comment type="subcellular location">
    <subcellularLocation>
        <location evidence="1">Cell membrane</location>
        <topology evidence="1">Multi-pass membrane protein</topology>
    </subcellularLocation>
</comment>
<dbReference type="AlphaFoldDB" id="A0A1Q5PT34"/>
<dbReference type="GO" id="GO:0005886">
    <property type="term" value="C:plasma membrane"/>
    <property type="evidence" value="ECO:0007669"/>
    <property type="project" value="UniProtKB-SubCell"/>
</dbReference>
<accession>A0A1Q5PT34</accession>
<evidence type="ECO:0000256" key="6">
    <source>
        <dbReference type="ARBA" id="ARBA00023303"/>
    </source>
</evidence>
<evidence type="ECO:0000256" key="7">
    <source>
        <dbReference type="ARBA" id="ARBA00035120"/>
    </source>
</evidence>
<keyword evidence="4 10" id="KW-1133">Transmembrane helix</keyword>
<name>A0A1Q5PT34_9ACTO</name>
<evidence type="ECO:0000256" key="4">
    <source>
        <dbReference type="ARBA" id="ARBA00022989"/>
    </source>
</evidence>